<proteinExistence type="predicted"/>
<keyword evidence="2" id="KW-1185">Reference proteome</keyword>
<gene>
    <name evidence="1" type="ORF">LTS18_008289</name>
</gene>
<dbReference type="EMBL" id="JAWDJW010002148">
    <property type="protein sequence ID" value="KAK3078160.1"/>
    <property type="molecule type" value="Genomic_DNA"/>
</dbReference>
<sequence>MAASSTISASAIHNIPETDLTSFRQHLSNSTRILALLGAGLSASSGLPTFRGAGGLWRTHDATALATPEAFSADPGLVWQFYSYRRHMALKAKPNAAHYALAELARKREFMAIQEADHSKTKGLSQRANHPKESLKLLHGSLFEVKCTDFYCTYSASDFTDPIVPALAIPTTSEGGGGARKEFDPTTISAQEARHTSHSNGNGNAQSQSQPQPQSHELDISNEAVHLPSLRLSDLPRCPKCETGLLRPGVVWFGESLPPATLAEIEAFMSSPQPLDLMLVVGTSATVWPAAGYIQAARSRGARVAVVNMDEGVRRVSGLVEGDWFFKGDAAGVLPVLLGEVVGEIS</sequence>
<evidence type="ECO:0000313" key="1">
    <source>
        <dbReference type="EMBL" id="KAK3078160.1"/>
    </source>
</evidence>
<protein>
    <submittedName>
        <fullName evidence="1">Uncharacterized protein</fullName>
    </submittedName>
</protein>
<evidence type="ECO:0000313" key="2">
    <source>
        <dbReference type="Proteomes" id="UP001186974"/>
    </source>
</evidence>
<organism evidence="1 2">
    <name type="scientific">Coniosporium uncinatum</name>
    <dbReference type="NCBI Taxonomy" id="93489"/>
    <lineage>
        <taxon>Eukaryota</taxon>
        <taxon>Fungi</taxon>
        <taxon>Dikarya</taxon>
        <taxon>Ascomycota</taxon>
        <taxon>Pezizomycotina</taxon>
        <taxon>Dothideomycetes</taxon>
        <taxon>Dothideomycetes incertae sedis</taxon>
        <taxon>Coniosporium</taxon>
    </lineage>
</organism>
<comment type="caution">
    <text evidence="1">The sequence shown here is derived from an EMBL/GenBank/DDBJ whole genome shotgun (WGS) entry which is preliminary data.</text>
</comment>
<reference evidence="1" key="1">
    <citation type="submission" date="2024-09" db="EMBL/GenBank/DDBJ databases">
        <title>Black Yeasts Isolated from many extreme environments.</title>
        <authorList>
            <person name="Coleine C."/>
            <person name="Stajich J.E."/>
            <person name="Selbmann L."/>
        </authorList>
    </citation>
    <scope>NUCLEOTIDE SEQUENCE</scope>
    <source>
        <strain evidence="1">CCFEE 5737</strain>
    </source>
</reference>
<accession>A0ACC3DNS3</accession>
<name>A0ACC3DNS3_9PEZI</name>
<dbReference type="Proteomes" id="UP001186974">
    <property type="component" value="Unassembled WGS sequence"/>
</dbReference>